<comment type="caution">
    <text evidence="2">The sequence shown here is derived from an EMBL/GenBank/DDBJ whole genome shotgun (WGS) entry which is preliminary data.</text>
</comment>
<dbReference type="EMBL" id="BMCM01000001">
    <property type="protein sequence ID" value="GGD67219.1"/>
    <property type="molecule type" value="Genomic_DNA"/>
</dbReference>
<evidence type="ECO:0000313" key="3">
    <source>
        <dbReference type="Proteomes" id="UP000629365"/>
    </source>
</evidence>
<reference evidence="3" key="1">
    <citation type="journal article" date="2019" name="Int. J. Syst. Evol. Microbiol.">
        <title>The Global Catalogue of Microorganisms (GCM) 10K type strain sequencing project: providing services to taxonomists for standard genome sequencing and annotation.</title>
        <authorList>
            <consortium name="The Broad Institute Genomics Platform"/>
            <consortium name="The Broad Institute Genome Sequencing Center for Infectious Disease"/>
            <person name="Wu L."/>
            <person name="Ma J."/>
        </authorList>
    </citation>
    <scope>NUCLEOTIDE SEQUENCE [LARGE SCALE GENOMIC DNA]</scope>
    <source>
        <strain evidence="3">CCM 7640</strain>
    </source>
</reference>
<dbReference type="Proteomes" id="UP000629365">
    <property type="component" value="Unassembled WGS sequence"/>
</dbReference>
<sequence length="211" mass="23268">MVRRAKPGDDHPLQRYRWWQLFSRSLFHLRLEGVTGAPEVWSVDVRHGGDSNGEVWALLYLDGRNQSRSRLPAAFRIPGGIVEVATSSYGLKRCHYVAEDGTTRMLVPDRASAEGRRARLDQSSPTLSRAIGVVSVVVLLIALVLGVPQIVEDITRIPPVADAVGTFVSPIQLPAWTNITLVVAALVASTERALRMRYNWILDGGLFDGDD</sequence>
<feature type="transmembrane region" description="Helical" evidence="1">
    <location>
        <begin position="126"/>
        <end position="151"/>
    </location>
</feature>
<evidence type="ECO:0000313" key="2">
    <source>
        <dbReference type="EMBL" id="GGD67219.1"/>
    </source>
</evidence>
<accession>A0ABQ1RE43</accession>
<keyword evidence="3" id="KW-1185">Reference proteome</keyword>
<feature type="transmembrane region" description="Helical" evidence="1">
    <location>
        <begin position="171"/>
        <end position="188"/>
    </location>
</feature>
<organism evidence="2 3">
    <name type="scientific">Microbacterium murale</name>
    <dbReference type="NCBI Taxonomy" id="1081040"/>
    <lineage>
        <taxon>Bacteria</taxon>
        <taxon>Bacillati</taxon>
        <taxon>Actinomycetota</taxon>
        <taxon>Actinomycetes</taxon>
        <taxon>Micrococcales</taxon>
        <taxon>Microbacteriaceae</taxon>
        <taxon>Microbacterium</taxon>
    </lineage>
</organism>
<keyword evidence="1" id="KW-1133">Transmembrane helix</keyword>
<protein>
    <submittedName>
        <fullName evidence="2">Uncharacterized protein</fullName>
    </submittedName>
</protein>
<gene>
    <name evidence="2" type="ORF">GCM10007269_07900</name>
</gene>
<keyword evidence="1" id="KW-0472">Membrane</keyword>
<name>A0ABQ1RE43_9MICO</name>
<evidence type="ECO:0000256" key="1">
    <source>
        <dbReference type="SAM" id="Phobius"/>
    </source>
</evidence>
<dbReference type="RefSeq" id="WP_188435256.1">
    <property type="nucleotide sequence ID" value="NZ_BMCM01000001.1"/>
</dbReference>
<proteinExistence type="predicted"/>
<keyword evidence="1" id="KW-0812">Transmembrane</keyword>